<sequence length="429" mass="47143">MMRRCSPLRAPSAATRHASYLLGIETSCDDTAAAVLDQDGRVLSSVISSQWELNAKWKGIVPALAARAHADNLPHVINAAIEQSGLESVRQLSAVAVTSGPGLAPCLDVGLRTARQICLDNPDIAFLQINHLEARCRFEDGMVCLFVGLELIKLFYFVNGRPTSSCRDYRKYVAAHALAAVIRLILSEFVLCFCCHRQLETPRPEFPFVVLLVSGGHCCLVLAKGIGDYELLGNTLDDSIGEAYDKVARMLGITAAGGKGVHGGKLIEDMAARGNDRAFPFTEPMKHRKDCDFSYSGIKTAMLREVKKLDQLDEKIKEDLCASFQRKAVDQLITRTRRACQWGKDRMGDNISSLVVCGGVASNQYLRGRMQAAAKEDGMVAIFPPAKYCTDNGVMVAWAGLERYAKGMRSDPESARYQPRWPLETLQPL</sequence>
<dbReference type="OrthoDB" id="10259622at2759"/>
<accession>A0A8T1WDB0</accession>
<keyword evidence="1" id="KW-0479">Metal-binding</keyword>
<evidence type="ECO:0000259" key="2">
    <source>
        <dbReference type="Pfam" id="PF00814"/>
    </source>
</evidence>
<reference evidence="3" key="1">
    <citation type="submission" date="2021-02" db="EMBL/GenBank/DDBJ databases">
        <authorList>
            <person name="Palmer J.M."/>
        </authorList>
    </citation>
    <scope>NUCLEOTIDE SEQUENCE</scope>
    <source>
        <strain evidence="3">SCRP734</strain>
    </source>
</reference>
<dbReference type="PANTHER" id="PTHR11735:SF6">
    <property type="entry name" value="TRNA N6-ADENOSINE THREONYLCARBAMOYLTRANSFERASE, MITOCHONDRIAL"/>
    <property type="match status" value="1"/>
</dbReference>
<dbReference type="GO" id="GO:0002949">
    <property type="term" value="P:tRNA threonylcarbamoyladenosine modification"/>
    <property type="evidence" value="ECO:0007669"/>
    <property type="project" value="UniProtKB-UniRule"/>
</dbReference>
<keyword evidence="4" id="KW-1185">Reference proteome</keyword>
<feature type="domain" description="Gcp-like" evidence="2">
    <location>
        <begin position="42"/>
        <end position="134"/>
    </location>
</feature>
<keyword evidence="1" id="KW-0819">tRNA processing</keyword>
<dbReference type="GO" id="GO:0061711">
    <property type="term" value="F:tRNA N(6)-L-threonylcarbamoyladenine synthase activity"/>
    <property type="evidence" value="ECO:0007669"/>
    <property type="project" value="UniProtKB-EC"/>
</dbReference>
<dbReference type="PANTHER" id="PTHR11735">
    <property type="entry name" value="TRNA N6-ADENOSINE THREONYLCARBAMOYLTRANSFERASE"/>
    <property type="match status" value="1"/>
</dbReference>
<dbReference type="HAMAP" id="MF_01445">
    <property type="entry name" value="TsaD"/>
    <property type="match status" value="1"/>
</dbReference>
<comment type="cofactor">
    <cofactor evidence="1">
        <name>a divalent metal cation</name>
        <dbReference type="ChEBI" id="CHEBI:60240"/>
    </cofactor>
    <text evidence="1">Binds 1 divalent metal cation per subunit.</text>
</comment>
<keyword evidence="1" id="KW-0808">Transferase</keyword>
<comment type="similarity">
    <text evidence="1">Belongs to the KAE1 / TsaD family.</text>
</comment>
<keyword evidence="1" id="KW-0496">Mitochondrion</keyword>
<comment type="subunit">
    <text evidence="1">Homodimer.</text>
</comment>
<dbReference type="InterPro" id="IPR022450">
    <property type="entry name" value="TsaD"/>
</dbReference>
<dbReference type="GO" id="GO:0046872">
    <property type="term" value="F:metal ion binding"/>
    <property type="evidence" value="ECO:0007669"/>
    <property type="project" value="UniProtKB-KW"/>
</dbReference>
<dbReference type="GO" id="GO:0005739">
    <property type="term" value="C:mitochondrion"/>
    <property type="evidence" value="ECO:0007669"/>
    <property type="project" value="UniProtKB-SubCell"/>
</dbReference>
<evidence type="ECO:0000313" key="3">
    <source>
        <dbReference type="EMBL" id="KAG7391697.1"/>
    </source>
</evidence>
<comment type="caution">
    <text evidence="3">The sequence shown here is derived from an EMBL/GenBank/DDBJ whole genome shotgun (WGS) entry which is preliminary data.</text>
</comment>
<dbReference type="Pfam" id="PF00814">
    <property type="entry name" value="TsaD"/>
    <property type="match status" value="2"/>
</dbReference>
<proteinExistence type="inferred from homology"/>
<comment type="function">
    <text evidence="1">Required for the formation of a threonylcarbamoyl group on adenosine at position 37 (t(6)A37) in mitochondrial tRNAs that read codons beginning with adenine. Probably involved in the transfer of the threonylcarbamoyl moiety of threonylcarbamoyl-AMP (TC-AMP) to the N6 group of A37. Involved in mitochondrial genome maintenance.</text>
</comment>
<comment type="subcellular location">
    <subcellularLocation>
        <location evidence="1">Mitochondrion</location>
    </subcellularLocation>
</comment>
<keyword evidence="1" id="KW-0012">Acyltransferase</keyword>
<dbReference type="Proteomes" id="UP000694044">
    <property type="component" value="Unassembled WGS sequence"/>
</dbReference>
<comment type="catalytic activity">
    <reaction evidence="1">
        <text>L-threonylcarbamoyladenylate + adenosine(37) in tRNA = N(6)-L-threonylcarbamoyladenosine(37) in tRNA + AMP + H(+)</text>
        <dbReference type="Rhea" id="RHEA:37059"/>
        <dbReference type="Rhea" id="RHEA-COMP:10162"/>
        <dbReference type="Rhea" id="RHEA-COMP:10163"/>
        <dbReference type="ChEBI" id="CHEBI:15378"/>
        <dbReference type="ChEBI" id="CHEBI:73682"/>
        <dbReference type="ChEBI" id="CHEBI:74411"/>
        <dbReference type="ChEBI" id="CHEBI:74418"/>
        <dbReference type="ChEBI" id="CHEBI:456215"/>
        <dbReference type="EC" id="2.3.1.234"/>
    </reaction>
</comment>
<dbReference type="EMBL" id="JAGDFM010000018">
    <property type="protein sequence ID" value="KAG7391697.1"/>
    <property type="molecule type" value="Genomic_DNA"/>
</dbReference>
<feature type="domain" description="Gcp-like" evidence="2">
    <location>
        <begin position="198"/>
        <end position="398"/>
    </location>
</feature>
<organism evidence="3 4">
    <name type="scientific">Phytophthora pseudosyringae</name>
    <dbReference type="NCBI Taxonomy" id="221518"/>
    <lineage>
        <taxon>Eukaryota</taxon>
        <taxon>Sar</taxon>
        <taxon>Stramenopiles</taxon>
        <taxon>Oomycota</taxon>
        <taxon>Peronosporomycetes</taxon>
        <taxon>Peronosporales</taxon>
        <taxon>Peronosporaceae</taxon>
        <taxon>Phytophthora</taxon>
    </lineage>
</organism>
<dbReference type="InterPro" id="IPR000905">
    <property type="entry name" value="Gcp-like_dom"/>
</dbReference>
<dbReference type="CDD" id="cd24134">
    <property type="entry name" value="ASKHA_NBD_OSGEPL1_QRI7_euk"/>
    <property type="match status" value="1"/>
</dbReference>
<evidence type="ECO:0000256" key="1">
    <source>
        <dbReference type="HAMAP-Rule" id="MF_03179"/>
    </source>
</evidence>
<name>A0A8T1WDB0_9STRA</name>
<gene>
    <name evidence="3" type="primary">OSGEPL1</name>
    <name evidence="3" type="ORF">PHYPSEUDO_003771</name>
</gene>
<evidence type="ECO:0000313" key="4">
    <source>
        <dbReference type="Proteomes" id="UP000694044"/>
    </source>
</evidence>
<protein>
    <submittedName>
        <fullName evidence="3">Putative tRNA N6-adenosine threonylcarbamoyltransferase, mitochondrial</fullName>
    </submittedName>
</protein>
<dbReference type="AlphaFoldDB" id="A0A8T1WDB0"/>